<evidence type="ECO:0000256" key="9">
    <source>
        <dbReference type="ARBA" id="ARBA00022842"/>
    </source>
</evidence>
<evidence type="ECO:0000256" key="6">
    <source>
        <dbReference type="ARBA" id="ARBA00022723"/>
    </source>
</evidence>
<evidence type="ECO:0000256" key="8">
    <source>
        <dbReference type="ARBA" id="ARBA00022805"/>
    </source>
</evidence>
<comment type="cofactor">
    <cofactor evidence="1">
        <name>Mg(2+)</name>
        <dbReference type="ChEBI" id="CHEBI:18420"/>
    </cofactor>
</comment>
<dbReference type="GO" id="GO:0016787">
    <property type="term" value="F:hydrolase activity"/>
    <property type="evidence" value="ECO:0007669"/>
    <property type="project" value="UniProtKB-KW"/>
</dbReference>
<evidence type="ECO:0008006" key="19">
    <source>
        <dbReference type="Google" id="ProtNLM"/>
    </source>
</evidence>
<comment type="subcellular location">
    <subcellularLocation>
        <location evidence="13">Plastid</location>
        <location evidence="13">Chloroplast outer membrane</location>
        <topology evidence="13">Single-pass membrane protein</topology>
    </subcellularLocation>
</comment>
<dbReference type="Pfam" id="PF01926">
    <property type="entry name" value="MMR_HSR1"/>
    <property type="match status" value="1"/>
</dbReference>
<evidence type="ECO:0000256" key="5">
    <source>
        <dbReference type="ARBA" id="ARBA00022692"/>
    </source>
</evidence>
<evidence type="ECO:0000256" key="13">
    <source>
        <dbReference type="ARBA" id="ARBA00023766"/>
    </source>
</evidence>
<evidence type="ECO:0000313" key="18">
    <source>
        <dbReference type="Proteomes" id="UP000708148"/>
    </source>
</evidence>
<dbReference type="AlphaFoldDB" id="A0A8S1IU55"/>
<evidence type="ECO:0000256" key="4">
    <source>
        <dbReference type="ARBA" id="ARBA00022640"/>
    </source>
</evidence>
<evidence type="ECO:0000256" key="10">
    <source>
        <dbReference type="ARBA" id="ARBA00022927"/>
    </source>
</evidence>
<keyword evidence="4" id="KW-0934">Plastid</keyword>
<proteinExistence type="predicted"/>
<keyword evidence="18" id="KW-1185">Reference proteome</keyword>
<keyword evidence="3" id="KW-0150">Chloroplast</keyword>
<dbReference type="InterPro" id="IPR027417">
    <property type="entry name" value="P-loop_NTPase"/>
</dbReference>
<feature type="compositionally biased region" description="Acidic residues" evidence="14">
    <location>
        <begin position="191"/>
        <end position="217"/>
    </location>
</feature>
<keyword evidence="12" id="KW-0472">Membrane</keyword>
<dbReference type="EMBL" id="CAJHUC010000629">
    <property type="protein sequence ID" value="CAD7697221.1"/>
    <property type="molecule type" value="Genomic_DNA"/>
</dbReference>
<keyword evidence="10" id="KW-0653">Protein transport</keyword>
<evidence type="ECO:0000313" key="17">
    <source>
        <dbReference type="EMBL" id="CAD7697221.1"/>
    </source>
</evidence>
<evidence type="ECO:0000259" key="15">
    <source>
        <dbReference type="Pfam" id="PF01926"/>
    </source>
</evidence>
<evidence type="ECO:0000256" key="11">
    <source>
        <dbReference type="ARBA" id="ARBA00022989"/>
    </source>
</evidence>
<evidence type="ECO:0000256" key="2">
    <source>
        <dbReference type="ARBA" id="ARBA00022448"/>
    </source>
</evidence>
<dbReference type="InterPro" id="IPR006073">
    <property type="entry name" value="GTP-bd"/>
</dbReference>
<sequence length="991" mass="105892">MASDDSMKCAEGGMNQSAPVPVPSAPGHARTGSVGSREDGPPSARQSGDQDAASAHGSHSGSVHSEPQSVGSNASNSRRKFWTWKDVFGPKKTSDSGSATKSDTATKSEGAADDVAVESAPAAPSASQTTGAAVPAQAVVPAGNLELDGAGPKGPEPWDEAVSPAVAAALKAAASPPTGGASGAGPPGEVDALDEADDLDAGDEGIDGSDEGMDGIDDATPNPVEPRVEAPRGMPSLPKRPPAASSRSARPAGMGGGLPLRPAAARPSGLGPGLPGRPGTGALSPPTVGSRGVEVVPEEPPAVRAVREKLLQIRLTMLRAVSRLGMRPGDILVQEFMNRVDTAERVRYSRAPVRPSIEHLFQQALDLEQEQGANSDLGHSATVLVLGPTAVGKTSMIQNILAEGPELAPEFATNPTKGITTMTGQVCGLKMTFIDTPGLRMAASKRRQSMVYLRKVKAAVNRYKPQIVIYVDRMDIFRREFSDLPLLRLINDMLPNMLYSCIAILTHANAPPPDGTHGEMPYNEYYRMRLDAASQIISHGIQDMRWGGRPLGFENHPGCRTNEGVPMLPNGMPFKRNTIGQIITSRLFREVESIVQINRSGRPPPIQQMINFIGPRKQLQLSALVAQLLQSKAPKKFPEEERDLKSESELQLMDERTRMMEEQKRRDYVRLRRVEVLQEEAHPSQVPIVGQKMDLNPSFDHDVNSHRYNATDFVGGWSVRPIISQQDATYDHDEGIEMFQVAREGVVRPKGQHIGGFPSSMIIQASKQKGPLSLTMESGMSSHPSKNLVGTAGCIIHPAGSEGELVYTPSLDVRLKLNPKDKVTLGVMATRLSEDGWPHKGQLSWGAKVENKLKINDGVKVSMAAGGMTAKVSGSQFRGDAYRDQAYGANVDVKITGGKGEYDPSFMFGAGVSSQRRGSNTRTGYSGQASAEVAVSPETMLNGSINMNAGGTGTLSLRAASHDRPTWGWVMLVPLAMKLLKRVLGHDTEYV</sequence>
<feature type="compositionally biased region" description="Polar residues" evidence="14">
    <location>
        <begin position="95"/>
        <end position="107"/>
    </location>
</feature>
<comment type="caution">
    <text evidence="17">The sequence shown here is derived from an EMBL/GenBank/DDBJ whole genome shotgun (WGS) entry which is preliminary data.</text>
</comment>
<keyword evidence="11" id="KW-1133">Transmembrane helix</keyword>
<evidence type="ECO:0000256" key="1">
    <source>
        <dbReference type="ARBA" id="ARBA00001946"/>
    </source>
</evidence>
<evidence type="ECO:0000256" key="3">
    <source>
        <dbReference type="ARBA" id="ARBA00022528"/>
    </source>
</evidence>
<keyword evidence="9" id="KW-0460">Magnesium</keyword>
<keyword evidence="8" id="KW-1002">Plastid outer membrane</keyword>
<feature type="compositionally biased region" description="Low complexity" evidence="14">
    <location>
        <begin position="161"/>
        <end position="179"/>
    </location>
</feature>
<protein>
    <recommendedName>
        <fullName evidence="19">AIG1-type G domain-containing protein</fullName>
    </recommendedName>
</protein>
<dbReference type="GO" id="GO:0005525">
    <property type="term" value="F:GTP binding"/>
    <property type="evidence" value="ECO:0007669"/>
    <property type="project" value="InterPro"/>
</dbReference>
<dbReference type="InterPro" id="IPR045058">
    <property type="entry name" value="GIMA/IAN/Toc"/>
</dbReference>
<feature type="domain" description="Translocase of chloroplast 159/132 membrane anchor" evidence="16">
    <location>
        <begin position="686"/>
        <end position="982"/>
    </location>
</feature>
<dbReference type="GO" id="GO:0015031">
    <property type="term" value="P:protein transport"/>
    <property type="evidence" value="ECO:0007669"/>
    <property type="project" value="UniProtKB-KW"/>
</dbReference>
<accession>A0A8S1IU55</accession>
<keyword evidence="2" id="KW-0813">Transport</keyword>
<keyword evidence="7" id="KW-0378">Hydrolase</keyword>
<feature type="domain" description="G" evidence="15">
    <location>
        <begin position="383"/>
        <end position="472"/>
    </location>
</feature>
<dbReference type="GO" id="GO:0046872">
    <property type="term" value="F:metal ion binding"/>
    <property type="evidence" value="ECO:0007669"/>
    <property type="project" value="UniProtKB-KW"/>
</dbReference>
<dbReference type="PANTHER" id="PTHR10903:SF135">
    <property type="entry name" value="TRANSLOCASE OF CHLOROPLAST 120, CHLOROPLASTIC-RELATED"/>
    <property type="match status" value="1"/>
</dbReference>
<evidence type="ECO:0000256" key="7">
    <source>
        <dbReference type="ARBA" id="ARBA00022801"/>
    </source>
</evidence>
<feature type="compositionally biased region" description="Low complexity" evidence="14">
    <location>
        <begin position="52"/>
        <end position="65"/>
    </location>
</feature>
<evidence type="ECO:0000256" key="14">
    <source>
        <dbReference type="SAM" id="MobiDB-lite"/>
    </source>
</evidence>
<evidence type="ECO:0000259" key="16">
    <source>
        <dbReference type="Pfam" id="PF11886"/>
    </source>
</evidence>
<feature type="compositionally biased region" description="Polar residues" evidence="14">
    <location>
        <begin position="66"/>
        <end position="76"/>
    </location>
</feature>
<organism evidence="17 18">
    <name type="scientific">Ostreobium quekettii</name>
    <dbReference type="NCBI Taxonomy" id="121088"/>
    <lineage>
        <taxon>Eukaryota</taxon>
        <taxon>Viridiplantae</taxon>
        <taxon>Chlorophyta</taxon>
        <taxon>core chlorophytes</taxon>
        <taxon>Ulvophyceae</taxon>
        <taxon>TCBD clade</taxon>
        <taxon>Bryopsidales</taxon>
        <taxon>Ostreobineae</taxon>
        <taxon>Ostreobiaceae</taxon>
        <taxon>Ostreobium</taxon>
    </lineage>
</organism>
<keyword evidence="5" id="KW-0812">Transmembrane</keyword>
<dbReference type="OrthoDB" id="8954335at2759"/>
<feature type="compositionally biased region" description="Gly residues" evidence="14">
    <location>
        <begin position="270"/>
        <end position="279"/>
    </location>
</feature>
<dbReference type="GO" id="GO:0009707">
    <property type="term" value="C:chloroplast outer membrane"/>
    <property type="evidence" value="ECO:0007669"/>
    <property type="project" value="UniProtKB-SubCell"/>
</dbReference>
<keyword evidence="6" id="KW-0479">Metal-binding</keyword>
<gene>
    <name evidence="17" type="ORF">OSTQU699_LOCUS2582</name>
</gene>
<dbReference type="Proteomes" id="UP000708148">
    <property type="component" value="Unassembled WGS sequence"/>
</dbReference>
<dbReference type="SUPFAM" id="SSF52540">
    <property type="entry name" value="P-loop containing nucleoside triphosphate hydrolases"/>
    <property type="match status" value="1"/>
</dbReference>
<dbReference type="Gene3D" id="3.40.50.300">
    <property type="entry name" value="P-loop containing nucleotide triphosphate hydrolases"/>
    <property type="match status" value="1"/>
</dbReference>
<feature type="region of interest" description="Disordered" evidence="14">
    <location>
        <begin position="1"/>
        <end position="296"/>
    </location>
</feature>
<dbReference type="PANTHER" id="PTHR10903">
    <property type="entry name" value="GTPASE, IMAP FAMILY MEMBER-RELATED"/>
    <property type="match status" value="1"/>
</dbReference>
<evidence type="ECO:0000256" key="12">
    <source>
        <dbReference type="ARBA" id="ARBA00023136"/>
    </source>
</evidence>
<feature type="compositionally biased region" description="Low complexity" evidence="14">
    <location>
        <begin position="242"/>
        <end position="252"/>
    </location>
</feature>
<dbReference type="InterPro" id="IPR024283">
    <property type="entry name" value="TOC159_MAD"/>
</dbReference>
<reference evidence="17" key="1">
    <citation type="submission" date="2020-12" db="EMBL/GenBank/DDBJ databases">
        <authorList>
            <person name="Iha C."/>
        </authorList>
    </citation>
    <scope>NUCLEOTIDE SEQUENCE</scope>
</reference>
<feature type="compositionally biased region" description="Low complexity" evidence="14">
    <location>
        <begin position="117"/>
        <end position="143"/>
    </location>
</feature>
<name>A0A8S1IU55_9CHLO</name>
<dbReference type="Pfam" id="PF11886">
    <property type="entry name" value="TOC159_MAD"/>
    <property type="match status" value="1"/>
</dbReference>